<feature type="non-terminal residue" evidence="1">
    <location>
        <position position="1"/>
    </location>
</feature>
<protein>
    <recommendedName>
        <fullName evidence="3">ER-bound oxygenase mpaB/mpaB'/Rubber oxygenase catalytic domain-containing protein</fullName>
    </recommendedName>
</protein>
<dbReference type="AlphaFoldDB" id="A0A8J2P8A8"/>
<gene>
    <name evidence="1" type="ORF">AFUS01_LOCUS18533</name>
</gene>
<evidence type="ECO:0008006" key="3">
    <source>
        <dbReference type="Google" id="ProtNLM"/>
    </source>
</evidence>
<name>A0A8J2P8A8_9HEXA</name>
<sequence>MRLPIYCLLLIAEISRGEKCARHIDKTQEECSTLSISKMVSAEDNLKLSEHVPGAPETAPLFPPWFDLELARTGQEFACKYFAQLVFANIMSLVGGLADLPTRRAIFLTRKSNTPERAFKRYLSTAQQVHLWYHSDILDPSWAKSISTVREIHIYVINYLESLNSTASKFNVNPENNLTGFQPNERLWTAFKMDIAKLNSEDQPLEMEVKQYGLQMAIWPFIGLAILNPEPLGIAMPSEEKGLQGFVHLWSVIGYALGTDEQNIYCKDVWTKNEWQGCKHHLREILLKTFLPQLINLDFEGQIMIESMIMGFTA</sequence>
<dbReference type="PANTHER" id="PTHR37159:SF1">
    <property type="entry name" value="GH11867P"/>
    <property type="match status" value="1"/>
</dbReference>
<dbReference type="OrthoDB" id="6361347at2759"/>
<proteinExistence type="predicted"/>
<comment type="caution">
    <text evidence="1">The sequence shown here is derived from an EMBL/GenBank/DDBJ whole genome shotgun (WGS) entry which is preliminary data.</text>
</comment>
<organism evidence="1 2">
    <name type="scientific">Allacma fusca</name>
    <dbReference type="NCBI Taxonomy" id="39272"/>
    <lineage>
        <taxon>Eukaryota</taxon>
        <taxon>Metazoa</taxon>
        <taxon>Ecdysozoa</taxon>
        <taxon>Arthropoda</taxon>
        <taxon>Hexapoda</taxon>
        <taxon>Collembola</taxon>
        <taxon>Symphypleona</taxon>
        <taxon>Sminthuridae</taxon>
        <taxon>Allacma</taxon>
    </lineage>
</organism>
<evidence type="ECO:0000313" key="1">
    <source>
        <dbReference type="EMBL" id="CAG7729842.1"/>
    </source>
</evidence>
<keyword evidence="2" id="KW-1185">Reference proteome</keyword>
<accession>A0A8J2P8A8</accession>
<dbReference type="EMBL" id="CAJVCH010185047">
    <property type="protein sequence ID" value="CAG7729842.1"/>
    <property type="molecule type" value="Genomic_DNA"/>
</dbReference>
<dbReference type="Proteomes" id="UP000708208">
    <property type="component" value="Unassembled WGS sequence"/>
</dbReference>
<dbReference type="PANTHER" id="PTHR37159">
    <property type="entry name" value="GH11867P"/>
    <property type="match status" value="1"/>
</dbReference>
<evidence type="ECO:0000313" key="2">
    <source>
        <dbReference type="Proteomes" id="UP000708208"/>
    </source>
</evidence>
<reference evidence="1" key="1">
    <citation type="submission" date="2021-06" db="EMBL/GenBank/DDBJ databases">
        <authorList>
            <person name="Hodson N. C."/>
            <person name="Mongue J. A."/>
            <person name="Jaron S. K."/>
        </authorList>
    </citation>
    <scope>NUCLEOTIDE SEQUENCE</scope>
</reference>